<feature type="transmembrane region" description="Helical" evidence="2">
    <location>
        <begin position="101"/>
        <end position="122"/>
    </location>
</feature>
<protein>
    <submittedName>
        <fullName evidence="4">PAS domain S-box protein</fullName>
    </submittedName>
</protein>
<keyword evidence="2" id="KW-0812">Transmembrane</keyword>
<feature type="transmembrane region" description="Helical" evidence="2">
    <location>
        <begin position="143"/>
        <end position="164"/>
    </location>
</feature>
<feature type="transmembrane region" description="Helical" evidence="2">
    <location>
        <begin position="209"/>
        <end position="234"/>
    </location>
</feature>
<dbReference type="Gene3D" id="3.30.450.20">
    <property type="entry name" value="PAS domain"/>
    <property type="match status" value="1"/>
</dbReference>
<name>I7MFS6_TETTS</name>
<proteinExistence type="predicted"/>
<dbReference type="InterPro" id="IPR035965">
    <property type="entry name" value="PAS-like_dom_sf"/>
</dbReference>
<gene>
    <name evidence="4" type="ORF">TTHERM_00715650</name>
</gene>
<dbReference type="Proteomes" id="UP000009168">
    <property type="component" value="Unassembled WGS sequence"/>
</dbReference>
<dbReference type="STRING" id="312017.I7MFS6"/>
<evidence type="ECO:0000313" key="5">
    <source>
        <dbReference type="Proteomes" id="UP000009168"/>
    </source>
</evidence>
<feature type="transmembrane region" description="Helical" evidence="2">
    <location>
        <begin position="277"/>
        <end position="296"/>
    </location>
</feature>
<evidence type="ECO:0000259" key="3">
    <source>
        <dbReference type="Pfam" id="PF25474"/>
    </source>
</evidence>
<dbReference type="InParanoid" id="I7MFS6"/>
<dbReference type="InterPro" id="IPR052994">
    <property type="entry name" value="Tiny_macrocysts_regulators"/>
</dbReference>
<dbReference type="PANTHER" id="PTHR31600:SF2">
    <property type="entry name" value="GAMETE ENRICHED GENE 10 PROTEIN-RELATED"/>
    <property type="match status" value="1"/>
</dbReference>
<feature type="region of interest" description="Disordered" evidence="1">
    <location>
        <begin position="985"/>
        <end position="1018"/>
    </location>
</feature>
<feature type="transmembrane region" description="Helical" evidence="2">
    <location>
        <begin position="254"/>
        <end position="271"/>
    </location>
</feature>
<feature type="transmembrane region" description="Helical" evidence="2">
    <location>
        <begin position="1051"/>
        <end position="1070"/>
    </location>
</feature>
<keyword evidence="5" id="KW-1185">Reference proteome</keyword>
<sequence>MDDKNEKEGKDITDEQAGITKLINDIKIMIFEIVISLLKEEPILLMGRSILIGLETIQVASYVFEPQLVSLWKNPGFINVIQYIMRYTRIVPFLENLTFSAFQIVFFMTIFFLVIVIFLLIYMILTIRKKAQIFGSVNSFVRYFSEFICSILYIPLLELFLIVFKCSSQTQTTSSASSTNSAIVTTTVVNGGALYNIVWPDTQCYTGNYIAFVLLGSLFSLMILIYTTIITLIYFECRLTTTDCNSKSTARGDLLFLLFKTTLVVQFTFLTSNSYQVIMIFIYSIVSAWYFSHFSFNLFYNHYYVAKLVTAKSAICMWTSLMLILAKLMENYAFDGTPFIWIIGMPFIVLIVVIRQDQNFEYILINSNNYEVLSQPMCQLVYLTKLLNLYHTDKSIAILVDGFLDFHRSLTSKEDSHTKRRVLKTTKFSKMLRERGECEQVIMVIAVLQGMYYYGLQKFPNNTRLRILYALYLLDKMLSKQQALQELLNAEIERPAFDESFIIYRYKQIIENSLMERTGMDGKKGDNFEMVNELSVQNHLKQCRQNVEKSANLHMEFWSQLSEDSPDLGKLSEIGYKINVVNNLASEQWNKLQQTDSNVPSMMRLYAKFMIEILNDKEGGEQILLRLGDMNSRNSNKKGSALIDLSSESKPTIFISAEDDSFGIITNINLAASGQLGYNKMEILNRNVKVLMPQMYSKYHDNFLETYLSTLEPRILNNERLLPGKNKLDYLVPLQALVRHVPSLIHGLQFVAQFKIQKTVNLYTYLLIDTEGKIQNLTSTCISILSVDQKRVLKKKMNIVDAIPDFWDKLKEYQSKNGGHAIVCDLRKKSKEFPANVQVQEVSFRLVGHQGFYVKIEKQRQVSNKSNIAETLAGKDTNNTLANTMRTDRKTLLKHFQVKYDTFNKKYLGELCEGPPVYTNDDFDQSHIIISHDNSVIGMSHIDKVEDLRTAEEKLDAEELLKPKYGAGIKTVRLIDGQLKDIEDLKRDDGEDDDNTDDEDNGQGLGQKNAEEDEAEDTKELGNIFKKRSNFLQFTSSNQFLYSNSMKQLRLISYLFIIVLCSMCLLNHFLTSNSFDECNTRYNLLNQNNLMAAEGQRILMKITQMCSLNQKLIIVNDPTDYFTSLQTDLSASYDSMSTIQTQLSQVTLDLTAQHKNMLTNNVIAIKSKNSDGSIQTDMYNFNDVTRQLLSVVNTLQSAPISKFSFLDEDIYKIQYNFLNDYYIAQTQISNYFVTELDNWANNKSNLFLVLLILSIMLILVLLLIILPFYFWVTKSQKEVLTIFLEIPTPKVKKLFQKCENFVNQMQSGNDEEMFSDTSLQSNHGEEDAMFLRSKGKKRRKFKIDLKNRNNFFIPFILCVLFFEAYFIATYFVSTQLANSVQQFVQEMNTTTMSERYYSYALNVQVELLIDPLFTANLGTSHDYLTQAVNGMYNLNSDVQREHSNNINALDASYVSQYQNIMFTNQTCQILTDARIASTQSCENFAEGTIMQGLSLSLPRYIENFRYVTSQYEDILKNTTDQTKILNYLNQQINGTHIQEMYDMQDLYVRGLFESLVNVFLSSLSTTLNSSQGTRVTLLIIGLIVQVLLYLFFWLPVLAALSREVVRIRSMITMIPLEICQQTRLIRELIQNYANINSSIQD</sequence>
<accession>I7MFS6</accession>
<dbReference type="SUPFAM" id="SSF55785">
    <property type="entry name" value="PYP-like sensor domain (PAS domain)"/>
    <property type="match status" value="1"/>
</dbReference>
<evidence type="ECO:0000256" key="1">
    <source>
        <dbReference type="SAM" id="MobiDB-lite"/>
    </source>
</evidence>
<feature type="transmembrane region" description="Helical" evidence="2">
    <location>
        <begin position="338"/>
        <end position="354"/>
    </location>
</feature>
<dbReference type="eggNOG" id="ENOG502SJZD">
    <property type="taxonomic scope" value="Eukaryota"/>
</dbReference>
<dbReference type="OrthoDB" id="312120at2759"/>
<feature type="transmembrane region" description="Helical" evidence="2">
    <location>
        <begin position="1246"/>
        <end position="1272"/>
    </location>
</feature>
<evidence type="ECO:0000256" key="2">
    <source>
        <dbReference type="SAM" id="Phobius"/>
    </source>
</evidence>
<feature type="transmembrane region" description="Helical" evidence="2">
    <location>
        <begin position="1575"/>
        <end position="1600"/>
    </location>
</feature>
<feature type="domain" description="TmcB/TmcC TPR repeats" evidence="3">
    <location>
        <begin position="521"/>
        <end position="625"/>
    </location>
</feature>
<dbReference type="KEGG" id="tet:TTHERM_00715650"/>
<keyword evidence="2" id="KW-1133">Transmembrane helix</keyword>
<organism evidence="4 5">
    <name type="scientific">Tetrahymena thermophila (strain SB210)</name>
    <dbReference type="NCBI Taxonomy" id="312017"/>
    <lineage>
        <taxon>Eukaryota</taxon>
        <taxon>Sar</taxon>
        <taxon>Alveolata</taxon>
        <taxon>Ciliophora</taxon>
        <taxon>Intramacronucleata</taxon>
        <taxon>Oligohymenophorea</taxon>
        <taxon>Hymenostomatida</taxon>
        <taxon>Tetrahymenina</taxon>
        <taxon>Tetrahymenidae</taxon>
        <taxon>Tetrahymena</taxon>
    </lineage>
</organism>
<feature type="compositionally biased region" description="Acidic residues" evidence="1">
    <location>
        <begin position="990"/>
        <end position="1001"/>
    </location>
</feature>
<reference evidence="5" key="1">
    <citation type="journal article" date="2006" name="PLoS Biol.">
        <title>Macronuclear genome sequence of the ciliate Tetrahymena thermophila, a model eukaryote.</title>
        <authorList>
            <person name="Eisen J.A."/>
            <person name="Coyne R.S."/>
            <person name="Wu M."/>
            <person name="Wu D."/>
            <person name="Thiagarajan M."/>
            <person name="Wortman J.R."/>
            <person name="Badger J.H."/>
            <person name="Ren Q."/>
            <person name="Amedeo P."/>
            <person name="Jones K.M."/>
            <person name="Tallon L.J."/>
            <person name="Delcher A.L."/>
            <person name="Salzberg S.L."/>
            <person name="Silva J.C."/>
            <person name="Haas B.J."/>
            <person name="Majoros W.H."/>
            <person name="Farzad M."/>
            <person name="Carlton J.M."/>
            <person name="Smith R.K. Jr."/>
            <person name="Garg J."/>
            <person name="Pearlman R.E."/>
            <person name="Karrer K.M."/>
            <person name="Sun L."/>
            <person name="Manning G."/>
            <person name="Elde N.C."/>
            <person name="Turkewitz A.P."/>
            <person name="Asai D.J."/>
            <person name="Wilkes D.E."/>
            <person name="Wang Y."/>
            <person name="Cai H."/>
            <person name="Collins K."/>
            <person name="Stewart B.A."/>
            <person name="Lee S.R."/>
            <person name="Wilamowska K."/>
            <person name="Weinberg Z."/>
            <person name="Ruzzo W.L."/>
            <person name="Wloga D."/>
            <person name="Gaertig J."/>
            <person name="Frankel J."/>
            <person name="Tsao C.-C."/>
            <person name="Gorovsky M.A."/>
            <person name="Keeling P.J."/>
            <person name="Waller R.F."/>
            <person name="Patron N.J."/>
            <person name="Cherry J.M."/>
            <person name="Stover N.A."/>
            <person name="Krieger C.J."/>
            <person name="del Toro C."/>
            <person name="Ryder H.F."/>
            <person name="Williamson S.C."/>
            <person name="Barbeau R.A."/>
            <person name="Hamilton E.P."/>
            <person name="Orias E."/>
        </authorList>
    </citation>
    <scope>NUCLEOTIDE SEQUENCE [LARGE SCALE GENOMIC DNA]</scope>
    <source>
        <strain evidence="5">SB210</strain>
    </source>
</reference>
<dbReference type="EMBL" id="GG662447">
    <property type="protein sequence ID" value="EAR84261.2"/>
    <property type="molecule type" value="Genomic_DNA"/>
</dbReference>
<dbReference type="PANTHER" id="PTHR31600">
    <property type="entry name" value="TINY MACROCYSTS PROTEIN B-RELATED"/>
    <property type="match status" value="1"/>
</dbReference>
<keyword evidence="2" id="KW-0472">Membrane</keyword>
<dbReference type="InterPro" id="IPR057352">
    <property type="entry name" value="TPR_TmcB/C"/>
</dbReference>
<dbReference type="RefSeq" id="XP_001031924.2">
    <property type="nucleotide sequence ID" value="XM_001031924.2"/>
</dbReference>
<dbReference type="Pfam" id="PF25474">
    <property type="entry name" value="TPR_TmcB"/>
    <property type="match status" value="1"/>
</dbReference>
<evidence type="ECO:0000313" key="4">
    <source>
        <dbReference type="EMBL" id="EAR84261.2"/>
    </source>
</evidence>
<feature type="transmembrane region" description="Helical" evidence="2">
    <location>
        <begin position="1351"/>
        <end position="1372"/>
    </location>
</feature>
<dbReference type="GeneID" id="7837761"/>